<feature type="compositionally biased region" description="Basic and acidic residues" evidence="1">
    <location>
        <begin position="173"/>
        <end position="194"/>
    </location>
</feature>
<evidence type="ECO:0000313" key="2">
    <source>
        <dbReference type="EMBL" id="ACN36687.1"/>
    </source>
</evidence>
<accession>C0PNC1</accession>
<dbReference type="AlphaFoldDB" id="C0PNC1"/>
<evidence type="ECO:0000256" key="1">
    <source>
        <dbReference type="SAM" id="MobiDB-lite"/>
    </source>
</evidence>
<feature type="compositionally biased region" description="Polar residues" evidence="1">
    <location>
        <begin position="284"/>
        <end position="293"/>
    </location>
</feature>
<feature type="region of interest" description="Disordered" evidence="1">
    <location>
        <begin position="277"/>
        <end position="312"/>
    </location>
</feature>
<sequence>MEPELSQLAPGLLGPEDSALGPLERGGGDVGVDELQLERADDDERALGGPALVLEHRVQPHLHAEAARVVLRPELAHPGPGQLDGLAHAADSHAQRRRLPRLVLEPRHGRGVIEAGAVEGEGHGERAVLDGPVHVGIPERHRGGDVEGDGGVGRRVGGRQREPLQHGVVGRGLGREHHAEGEHQDGDEASHDDDGGGPDGELRPAAVVTAAVALAAAPALPERHGRPRCSGVGVVGWGTRILRASGWLSKATVLLGVERINRPACHSPIVIVEERIKEGGPAGQGTTTKTWLGSSPDKGHGGRSHSGKSATHQSEILEKWKGIASEINQDSGDGLCRWTEMLLHFHRPPAAGW</sequence>
<dbReference type="EMBL" id="BT069790">
    <property type="protein sequence ID" value="ACN36687.1"/>
    <property type="molecule type" value="mRNA"/>
</dbReference>
<feature type="region of interest" description="Disordered" evidence="1">
    <location>
        <begin position="1"/>
        <end position="32"/>
    </location>
</feature>
<proteinExistence type="evidence at transcript level"/>
<feature type="region of interest" description="Disordered" evidence="1">
    <location>
        <begin position="137"/>
        <end position="202"/>
    </location>
</feature>
<reference evidence="2" key="1">
    <citation type="journal article" date="2009" name="PLoS Genet.">
        <title>Sequencing, mapping, and analysis of 27,455 maize full-length cDNAs.</title>
        <authorList>
            <person name="Soderlund C."/>
            <person name="Descour A."/>
            <person name="Kudrna D."/>
            <person name="Bomhoff M."/>
            <person name="Boyd L."/>
            <person name="Currie J."/>
            <person name="Angelova A."/>
            <person name="Collura K."/>
            <person name="Wissotski M."/>
            <person name="Ashley E."/>
            <person name="Morrow D."/>
            <person name="Fernandes J."/>
            <person name="Walbot V."/>
            <person name="Yu Y."/>
        </authorList>
    </citation>
    <scope>NUCLEOTIDE SEQUENCE</scope>
    <source>
        <strain evidence="2">B73</strain>
    </source>
</reference>
<organism evidence="2">
    <name type="scientific">Zea mays</name>
    <name type="common">Maize</name>
    <dbReference type="NCBI Taxonomy" id="4577"/>
    <lineage>
        <taxon>Eukaryota</taxon>
        <taxon>Viridiplantae</taxon>
        <taxon>Streptophyta</taxon>
        <taxon>Embryophyta</taxon>
        <taxon>Tracheophyta</taxon>
        <taxon>Spermatophyta</taxon>
        <taxon>Magnoliopsida</taxon>
        <taxon>Liliopsida</taxon>
        <taxon>Poales</taxon>
        <taxon>Poaceae</taxon>
        <taxon>PACMAD clade</taxon>
        <taxon>Panicoideae</taxon>
        <taxon>Andropogonodae</taxon>
        <taxon>Andropogoneae</taxon>
        <taxon>Tripsacinae</taxon>
        <taxon>Zea</taxon>
    </lineage>
</organism>
<protein>
    <submittedName>
        <fullName evidence="2">Uncharacterized protein</fullName>
    </submittedName>
</protein>
<name>C0PNC1_MAIZE</name>